<protein>
    <submittedName>
        <fullName evidence="1">Uncharacterized protein</fullName>
    </submittedName>
</protein>
<evidence type="ECO:0000313" key="2">
    <source>
        <dbReference type="Proteomes" id="UP000232003"/>
    </source>
</evidence>
<dbReference type="Proteomes" id="UP000232003">
    <property type="component" value="Chromosome"/>
</dbReference>
<name>A0A2K8SY30_9NOSO</name>
<dbReference type="AlphaFoldDB" id="A0A2K8SY30"/>
<gene>
    <name evidence="1" type="ORF">COO91_06353</name>
</gene>
<reference evidence="1 2" key="1">
    <citation type="submission" date="2017-11" db="EMBL/GenBank/DDBJ databases">
        <title>Complete genome of a free-living desiccation-tolerant cyanobacterium and its photosynthetic adaptation to extreme terrestrial habitat.</title>
        <authorList>
            <person name="Shang J."/>
        </authorList>
    </citation>
    <scope>NUCLEOTIDE SEQUENCE [LARGE SCALE GENOMIC DNA]</scope>
    <source>
        <strain evidence="1 2">CCNUN1</strain>
    </source>
</reference>
<sequence>MKRSPQKIIGIQLNYFTAIQVIGHQLLVPMTKSAGIPPIRFEFCGVY</sequence>
<accession>A0A2K8SY30</accession>
<keyword evidence="2" id="KW-1185">Reference proteome</keyword>
<dbReference type="KEGG" id="nfl:COO91_06353"/>
<organism evidence="1 2">
    <name type="scientific">Nostoc flagelliforme CCNUN1</name>
    <dbReference type="NCBI Taxonomy" id="2038116"/>
    <lineage>
        <taxon>Bacteria</taxon>
        <taxon>Bacillati</taxon>
        <taxon>Cyanobacteriota</taxon>
        <taxon>Cyanophyceae</taxon>
        <taxon>Nostocales</taxon>
        <taxon>Nostocaceae</taxon>
        <taxon>Nostoc</taxon>
    </lineage>
</organism>
<proteinExistence type="predicted"/>
<evidence type="ECO:0000313" key="1">
    <source>
        <dbReference type="EMBL" id="AUB40344.1"/>
    </source>
</evidence>
<dbReference type="EMBL" id="CP024785">
    <property type="protein sequence ID" value="AUB40344.1"/>
    <property type="molecule type" value="Genomic_DNA"/>
</dbReference>